<keyword evidence="3" id="KW-0645">Protease</keyword>
<dbReference type="Proteomes" id="UP000274131">
    <property type="component" value="Unassembled WGS sequence"/>
</dbReference>
<proteinExistence type="inferred from homology"/>
<dbReference type="WBParaSite" id="EVEC_0000890701-mRNA-1">
    <property type="protein sequence ID" value="EVEC_0000890701-mRNA-1"/>
    <property type="gene ID" value="EVEC_0000890701"/>
</dbReference>
<feature type="domain" description="Peptidase M13 C-terminal" evidence="8">
    <location>
        <begin position="463"/>
        <end position="673"/>
    </location>
</feature>
<name>A0A0N4VE24_ENTVE</name>
<dbReference type="AlphaFoldDB" id="A0A0N4VE24"/>
<dbReference type="EMBL" id="UXUI01009385">
    <property type="protein sequence ID" value="VDD93608.1"/>
    <property type="molecule type" value="Genomic_DNA"/>
</dbReference>
<dbReference type="Pfam" id="PF05649">
    <property type="entry name" value="Peptidase_M13_N"/>
    <property type="match status" value="1"/>
</dbReference>
<evidence type="ECO:0000256" key="3">
    <source>
        <dbReference type="ARBA" id="ARBA00022670"/>
    </source>
</evidence>
<reference evidence="12" key="1">
    <citation type="submission" date="2017-02" db="UniProtKB">
        <authorList>
            <consortium name="WormBaseParasite"/>
        </authorList>
    </citation>
    <scope>IDENTIFICATION</scope>
</reference>
<keyword evidence="7" id="KW-0482">Metalloprotease</keyword>
<dbReference type="InterPro" id="IPR000718">
    <property type="entry name" value="Peptidase_M13"/>
</dbReference>
<keyword evidence="11" id="KW-1185">Reference proteome</keyword>
<dbReference type="GO" id="GO:0016485">
    <property type="term" value="P:protein processing"/>
    <property type="evidence" value="ECO:0007669"/>
    <property type="project" value="TreeGrafter"/>
</dbReference>
<dbReference type="OrthoDB" id="6475849at2759"/>
<comment type="cofactor">
    <cofactor evidence="1">
        <name>Zn(2+)</name>
        <dbReference type="ChEBI" id="CHEBI:29105"/>
    </cofactor>
</comment>
<dbReference type="PANTHER" id="PTHR11733">
    <property type="entry name" value="ZINC METALLOPROTEASE FAMILY M13 NEPRILYSIN-RELATED"/>
    <property type="match status" value="1"/>
</dbReference>
<dbReference type="SUPFAM" id="SSF55486">
    <property type="entry name" value="Metalloproteases ('zincins'), catalytic domain"/>
    <property type="match status" value="1"/>
</dbReference>
<protein>
    <submittedName>
        <fullName evidence="12">Neprilysin</fullName>
    </submittedName>
</protein>
<evidence type="ECO:0000256" key="2">
    <source>
        <dbReference type="ARBA" id="ARBA00007357"/>
    </source>
</evidence>
<gene>
    <name evidence="10" type="ORF">EVEC_LOCUS8359</name>
</gene>
<evidence type="ECO:0000313" key="12">
    <source>
        <dbReference type="WBParaSite" id="EVEC_0000890701-mRNA-1"/>
    </source>
</evidence>
<feature type="domain" description="Peptidase M13 N-terminal" evidence="9">
    <location>
        <begin position="7"/>
        <end position="403"/>
    </location>
</feature>
<evidence type="ECO:0000256" key="5">
    <source>
        <dbReference type="ARBA" id="ARBA00022801"/>
    </source>
</evidence>
<sequence length="675" mass="77974">MNLSASPCENFYEYACGQWNRDHQIPDDMFAYGTFAYLKEDIFTVLLESDTPTPSRSIQMAKQVYKSCMNTTELENLKSSKLLEAISVLGGWPLLKPETWDEKSFDLTALVSKAQKLYSIEVLFSLSIYPDMRNTTRSIIYIDQGSLGLGRGSREYFLNASVFGKQLEAYINYQRKAVELIMTDANVKRSSEDLDKDLKELIDFEKKFALIFVPEENRRNNTRLYNKATIASLSTYLPQIDWLRFFKSVSPKPLHNYLTNNTEVVICELEYLSDVSKLLNQTESRIVVNYLLWRIATFATKLLDSRYENIKQDFSRVMTGQQAKSPRWKDCAQTPTGLLPFAAGALYVREHFDSEDKKEAMEMIGNLREAFKDLVRENDWMDAQTKSVAIEKVDNMINYIGYPDFINNDTKLDKYHEKLVFMPNDTYFDLLLRVIWWTNEREFLKLLKPYDKYEFEISPAVVNAFYSPEKNGLSFPAGILKPPFFSGIYPKQDIELMVNYGGIGAVIGHEITHGFDDQGSQFDKDGNLRNWWNEDSYRGFAERKQCMIEQYSSYTLPDTDIRVNGKLTQGENIADNGGVKEAYRAYRKYVKQHGEEGTLPGFENFSNEQIFFLSYAHFWCGHKKEAAAMQQISTDEHSPEIFRVIGVLSNLEEFSEAFKCSKGSPLNPDKRCVVW</sequence>
<dbReference type="PRINTS" id="PR00786">
    <property type="entry name" value="NEPRILYSIN"/>
</dbReference>
<accession>A0A0N4VE24</accession>
<keyword evidence="5" id="KW-0378">Hydrolase</keyword>
<dbReference type="GO" id="GO:0005886">
    <property type="term" value="C:plasma membrane"/>
    <property type="evidence" value="ECO:0007669"/>
    <property type="project" value="TreeGrafter"/>
</dbReference>
<evidence type="ECO:0000259" key="9">
    <source>
        <dbReference type="Pfam" id="PF05649"/>
    </source>
</evidence>
<evidence type="ECO:0000256" key="1">
    <source>
        <dbReference type="ARBA" id="ARBA00001947"/>
    </source>
</evidence>
<dbReference type="InterPro" id="IPR018497">
    <property type="entry name" value="Peptidase_M13_C"/>
</dbReference>
<dbReference type="GO" id="GO:0046872">
    <property type="term" value="F:metal ion binding"/>
    <property type="evidence" value="ECO:0007669"/>
    <property type="project" value="UniProtKB-KW"/>
</dbReference>
<dbReference type="InterPro" id="IPR042089">
    <property type="entry name" value="Peptidase_M13_dom_2"/>
</dbReference>
<evidence type="ECO:0000256" key="7">
    <source>
        <dbReference type="ARBA" id="ARBA00023049"/>
    </source>
</evidence>
<keyword evidence="4" id="KW-0479">Metal-binding</keyword>
<dbReference type="GO" id="GO:0004222">
    <property type="term" value="F:metalloendopeptidase activity"/>
    <property type="evidence" value="ECO:0007669"/>
    <property type="project" value="InterPro"/>
</dbReference>
<dbReference type="Gene3D" id="3.40.390.10">
    <property type="entry name" value="Collagenase (Catalytic Domain)"/>
    <property type="match status" value="1"/>
</dbReference>
<evidence type="ECO:0000256" key="4">
    <source>
        <dbReference type="ARBA" id="ARBA00022723"/>
    </source>
</evidence>
<dbReference type="InterPro" id="IPR008753">
    <property type="entry name" value="Peptidase_M13_N"/>
</dbReference>
<keyword evidence="6" id="KW-0862">Zinc</keyword>
<evidence type="ECO:0000313" key="10">
    <source>
        <dbReference type="EMBL" id="VDD93608.1"/>
    </source>
</evidence>
<organism evidence="12">
    <name type="scientific">Enterobius vermicularis</name>
    <name type="common">Human pinworm</name>
    <dbReference type="NCBI Taxonomy" id="51028"/>
    <lineage>
        <taxon>Eukaryota</taxon>
        <taxon>Metazoa</taxon>
        <taxon>Ecdysozoa</taxon>
        <taxon>Nematoda</taxon>
        <taxon>Chromadorea</taxon>
        <taxon>Rhabditida</taxon>
        <taxon>Spirurina</taxon>
        <taxon>Oxyuridomorpha</taxon>
        <taxon>Oxyuroidea</taxon>
        <taxon>Oxyuridae</taxon>
        <taxon>Enterobius</taxon>
    </lineage>
</organism>
<reference evidence="10 11" key="2">
    <citation type="submission" date="2018-10" db="EMBL/GenBank/DDBJ databases">
        <authorList>
            <consortium name="Pathogen Informatics"/>
        </authorList>
    </citation>
    <scope>NUCLEOTIDE SEQUENCE [LARGE SCALE GENOMIC DNA]</scope>
</reference>
<dbReference type="PANTHER" id="PTHR11733:SF239">
    <property type="entry name" value="NEPRILYSIN-11"/>
    <property type="match status" value="1"/>
</dbReference>
<evidence type="ECO:0000313" key="11">
    <source>
        <dbReference type="Proteomes" id="UP000274131"/>
    </source>
</evidence>
<dbReference type="Gene3D" id="1.10.1380.10">
    <property type="entry name" value="Neutral endopeptidase , domain2"/>
    <property type="match status" value="1"/>
</dbReference>
<dbReference type="CDD" id="cd08662">
    <property type="entry name" value="M13"/>
    <property type="match status" value="1"/>
</dbReference>
<dbReference type="InterPro" id="IPR024079">
    <property type="entry name" value="MetalloPept_cat_dom_sf"/>
</dbReference>
<dbReference type="STRING" id="51028.A0A0N4VE24"/>
<comment type="similarity">
    <text evidence="2">Belongs to the peptidase M13 family.</text>
</comment>
<evidence type="ECO:0000256" key="6">
    <source>
        <dbReference type="ARBA" id="ARBA00022833"/>
    </source>
</evidence>
<dbReference type="PROSITE" id="PS51885">
    <property type="entry name" value="NEPRILYSIN"/>
    <property type="match status" value="1"/>
</dbReference>
<evidence type="ECO:0000259" key="8">
    <source>
        <dbReference type="Pfam" id="PF01431"/>
    </source>
</evidence>
<dbReference type="Pfam" id="PF01431">
    <property type="entry name" value="Peptidase_M13"/>
    <property type="match status" value="1"/>
</dbReference>